<dbReference type="AlphaFoldDB" id="A0A1Y1IG60"/>
<proteinExistence type="inferred from homology"/>
<feature type="transmembrane region" description="Helical" evidence="6">
    <location>
        <begin position="255"/>
        <end position="277"/>
    </location>
</feature>
<feature type="transmembrane region" description="Helical" evidence="6">
    <location>
        <begin position="197"/>
        <end position="215"/>
    </location>
</feature>
<evidence type="ECO:0000256" key="3">
    <source>
        <dbReference type="ARBA" id="ARBA00022692"/>
    </source>
</evidence>
<organism evidence="8 9">
    <name type="scientific">Klebsormidium nitens</name>
    <name type="common">Green alga</name>
    <name type="synonym">Ulothrix nitens</name>
    <dbReference type="NCBI Taxonomy" id="105231"/>
    <lineage>
        <taxon>Eukaryota</taxon>
        <taxon>Viridiplantae</taxon>
        <taxon>Streptophyta</taxon>
        <taxon>Klebsormidiophyceae</taxon>
        <taxon>Klebsormidiales</taxon>
        <taxon>Klebsormidiaceae</taxon>
        <taxon>Klebsormidium</taxon>
    </lineage>
</organism>
<dbReference type="Proteomes" id="UP000054558">
    <property type="component" value="Unassembled WGS sequence"/>
</dbReference>
<comment type="subcellular location">
    <subcellularLocation>
        <location evidence="1">Membrane</location>
        <topology evidence="1">Multi-pass membrane protein</topology>
    </subcellularLocation>
</comment>
<feature type="transmembrane region" description="Helical" evidence="6">
    <location>
        <begin position="337"/>
        <end position="357"/>
    </location>
</feature>
<dbReference type="InterPro" id="IPR002528">
    <property type="entry name" value="MATE_fam"/>
</dbReference>
<keyword evidence="5 6" id="KW-0472">Membrane</keyword>
<dbReference type="GO" id="GO:1990961">
    <property type="term" value="P:xenobiotic detoxification by transmembrane export across the plasma membrane"/>
    <property type="evidence" value="ECO:0007669"/>
    <property type="project" value="InterPro"/>
</dbReference>
<feature type="transmembrane region" description="Helical" evidence="6">
    <location>
        <begin position="378"/>
        <end position="401"/>
    </location>
</feature>
<feature type="region of interest" description="Disordered" evidence="7">
    <location>
        <begin position="1"/>
        <end position="62"/>
    </location>
</feature>
<feature type="transmembrane region" description="Helical" evidence="6">
    <location>
        <begin position="227"/>
        <end position="249"/>
    </location>
</feature>
<feature type="transmembrane region" description="Helical" evidence="6">
    <location>
        <begin position="421"/>
        <end position="444"/>
    </location>
</feature>
<evidence type="ECO:0000256" key="1">
    <source>
        <dbReference type="ARBA" id="ARBA00004141"/>
    </source>
</evidence>
<feature type="transmembrane region" description="Helical" evidence="6">
    <location>
        <begin position="456"/>
        <end position="477"/>
    </location>
</feature>
<evidence type="ECO:0000256" key="6">
    <source>
        <dbReference type="RuleBase" id="RU004914"/>
    </source>
</evidence>
<dbReference type="Pfam" id="PF01554">
    <property type="entry name" value="MatE"/>
    <property type="match status" value="2"/>
</dbReference>
<keyword evidence="9" id="KW-1185">Reference proteome</keyword>
<evidence type="ECO:0000256" key="2">
    <source>
        <dbReference type="ARBA" id="ARBA00010199"/>
    </source>
</evidence>
<name>A0A1Y1IG60_KLENI</name>
<feature type="transmembrane region" description="Helical" evidence="6">
    <location>
        <begin position="81"/>
        <end position="103"/>
    </location>
</feature>
<keyword evidence="3 6" id="KW-0812">Transmembrane</keyword>
<evidence type="ECO:0000256" key="5">
    <source>
        <dbReference type="ARBA" id="ARBA00023136"/>
    </source>
</evidence>
<dbReference type="OMA" id="AISTWIN"/>
<accession>A0A1Y1IG60</accession>
<dbReference type="OrthoDB" id="2126698at2759"/>
<reference evidence="8 9" key="1">
    <citation type="journal article" date="2014" name="Nat. Commun.">
        <title>Klebsormidium flaccidum genome reveals primary factors for plant terrestrial adaptation.</title>
        <authorList>
            <person name="Hori K."/>
            <person name="Maruyama F."/>
            <person name="Fujisawa T."/>
            <person name="Togashi T."/>
            <person name="Yamamoto N."/>
            <person name="Seo M."/>
            <person name="Sato S."/>
            <person name="Yamada T."/>
            <person name="Mori H."/>
            <person name="Tajima N."/>
            <person name="Moriyama T."/>
            <person name="Ikeuchi M."/>
            <person name="Watanabe M."/>
            <person name="Wada H."/>
            <person name="Kobayashi K."/>
            <person name="Saito M."/>
            <person name="Masuda T."/>
            <person name="Sasaki-Sekimoto Y."/>
            <person name="Mashiguchi K."/>
            <person name="Awai K."/>
            <person name="Shimojima M."/>
            <person name="Masuda S."/>
            <person name="Iwai M."/>
            <person name="Nobusawa T."/>
            <person name="Narise T."/>
            <person name="Kondo S."/>
            <person name="Saito H."/>
            <person name="Sato R."/>
            <person name="Murakawa M."/>
            <person name="Ihara Y."/>
            <person name="Oshima-Yamada Y."/>
            <person name="Ohtaka K."/>
            <person name="Satoh M."/>
            <person name="Sonobe K."/>
            <person name="Ishii M."/>
            <person name="Ohtani R."/>
            <person name="Kanamori-Sato M."/>
            <person name="Honoki R."/>
            <person name="Miyazaki D."/>
            <person name="Mochizuki H."/>
            <person name="Umetsu J."/>
            <person name="Higashi K."/>
            <person name="Shibata D."/>
            <person name="Kamiya Y."/>
            <person name="Sato N."/>
            <person name="Nakamura Y."/>
            <person name="Tabata S."/>
            <person name="Ida S."/>
            <person name="Kurokawa K."/>
            <person name="Ohta H."/>
        </authorList>
    </citation>
    <scope>NUCLEOTIDE SEQUENCE [LARGE SCALE GENOMIC DNA]</scope>
    <source>
        <strain evidence="8 9">NIES-2285</strain>
    </source>
</reference>
<feature type="transmembrane region" description="Helical" evidence="6">
    <location>
        <begin position="483"/>
        <end position="504"/>
    </location>
</feature>
<dbReference type="GO" id="GO:0016020">
    <property type="term" value="C:membrane"/>
    <property type="evidence" value="ECO:0000318"/>
    <property type="project" value="GO_Central"/>
</dbReference>
<protein>
    <recommendedName>
        <fullName evidence="6">Protein DETOXIFICATION</fullName>
    </recommendedName>
    <alternativeName>
        <fullName evidence="6">Multidrug and toxic compound extrusion protein</fullName>
    </alternativeName>
</protein>
<comment type="similarity">
    <text evidence="2 6">Belongs to the multi antimicrobial extrusion (MATE) (TC 2.A.66.1) family.</text>
</comment>
<feature type="transmembrane region" description="Helical" evidence="6">
    <location>
        <begin position="115"/>
        <end position="139"/>
    </location>
</feature>
<keyword evidence="4 6" id="KW-1133">Transmembrane helix</keyword>
<dbReference type="NCBIfam" id="TIGR00797">
    <property type="entry name" value="matE"/>
    <property type="match status" value="1"/>
</dbReference>
<dbReference type="GO" id="GO:0042910">
    <property type="term" value="F:xenobiotic transmembrane transporter activity"/>
    <property type="evidence" value="ECO:0007669"/>
    <property type="project" value="InterPro"/>
</dbReference>
<sequence>MEQPLLPGEGVTGSLRSQNGVCAPYDPGPGLPPGAIGPALPGTPCADSREQSDEEAAADEPLHKLSGMQQVRREAHKQWRLALPICTMNVFNVLLAMVSVIFVGHLGAKELAAGALATGVANVTGIAVLEGLSGAIGTFCGQAFGAGQYMQLGHVLQRGLIINTLFCIPIAALWIHAEQILLLWGQSPRLAAMATQYMVRLIPGLLGSAWLYPTAQFIQAQGITVPQALTSGVTLALHIPSSYVFIYGLNLGFTGAAIANSVSCFFSFSLLVAYLMFERSGILKRCWPGWSLLCFTEWAPFLSIAVPACLMTCLEWWCMQLITILSGLLPDPEVQVSAMTICFNTAALCFMLPLGLSTAVSVRVSNELGAGKPGRARLAVQTSMSIALVLGVVLAGILLALRNKWALVFADPREVHLIALVAKIMPLLVVSQFGVGLQAILSGVLRGSGQQFVGSVINFVSYYGIAVPAMVLFAFRLDLRLQGLWFGLMLGVGLQTLMLLILTCRTDWSLQADRARKRVEAIARDRYSPVLC</sequence>
<feature type="transmembrane region" description="Helical" evidence="6">
    <location>
        <begin position="160"/>
        <end position="177"/>
    </location>
</feature>
<dbReference type="STRING" id="105231.A0A1Y1IG60"/>
<dbReference type="PANTHER" id="PTHR11206">
    <property type="entry name" value="MULTIDRUG RESISTANCE PROTEIN"/>
    <property type="match status" value="1"/>
</dbReference>
<dbReference type="GO" id="GO:0022857">
    <property type="term" value="F:transmembrane transporter activity"/>
    <property type="evidence" value="ECO:0000318"/>
    <property type="project" value="GO_Central"/>
</dbReference>
<dbReference type="GO" id="GO:0015297">
    <property type="term" value="F:antiporter activity"/>
    <property type="evidence" value="ECO:0007669"/>
    <property type="project" value="InterPro"/>
</dbReference>
<feature type="compositionally biased region" description="Low complexity" evidence="7">
    <location>
        <begin position="33"/>
        <end position="44"/>
    </location>
</feature>
<dbReference type="InterPro" id="IPR045069">
    <property type="entry name" value="MATE_euk"/>
</dbReference>
<gene>
    <name evidence="8" type="ORF">KFL_005450030</name>
</gene>
<evidence type="ECO:0000256" key="4">
    <source>
        <dbReference type="ARBA" id="ARBA00022989"/>
    </source>
</evidence>
<dbReference type="CDD" id="cd13132">
    <property type="entry name" value="MATE_eukaryotic"/>
    <property type="match status" value="1"/>
</dbReference>
<dbReference type="EMBL" id="DF237494">
    <property type="protein sequence ID" value="GAQ89633.1"/>
    <property type="molecule type" value="Genomic_DNA"/>
</dbReference>
<evidence type="ECO:0000313" key="8">
    <source>
        <dbReference type="EMBL" id="GAQ89633.1"/>
    </source>
</evidence>
<evidence type="ECO:0000313" key="9">
    <source>
        <dbReference type="Proteomes" id="UP000054558"/>
    </source>
</evidence>
<evidence type="ECO:0000256" key="7">
    <source>
        <dbReference type="SAM" id="MobiDB-lite"/>
    </source>
</evidence>